<dbReference type="Proteomes" id="UP000799764">
    <property type="component" value="Unassembled WGS sequence"/>
</dbReference>
<feature type="domain" description="DJ-1/PfpI" evidence="1">
    <location>
        <begin position="54"/>
        <end position="187"/>
    </location>
</feature>
<keyword evidence="2" id="KW-0315">Glutamine amidotransferase</keyword>
<organism evidence="2 3">
    <name type="scientific">Karstenula rhodostoma CBS 690.94</name>
    <dbReference type="NCBI Taxonomy" id="1392251"/>
    <lineage>
        <taxon>Eukaryota</taxon>
        <taxon>Fungi</taxon>
        <taxon>Dikarya</taxon>
        <taxon>Ascomycota</taxon>
        <taxon>Pezizomycotina</taxon>
        <taxon>Dothideomycetes</taxon>
        <taxon>Pleosporomycetidae</taxon>
        <taxon>Pleosporales</taxon>
        <taxon>Massarineae</taxon>
        <taxon>Didymosphaeriaceae</taxon>
        <taxon>Karstenula</taxon>
    </lineage>
</organism>
<dbReference type="EMBL" id="MU001512">
    <property type="protein sequence ID" value="KAF2438400.1"/>
    <property type="molecule type" value="Genomic_DNA"/>
</dbReference>
<dbReference type="AlphaFoldDB" id="A0A9P4P4V8"/>
<sequence length="240" mass="26602">MPLDLSNPGRKIHAGIILMGETEILDVAPIDFLHALSPKFINVLPISDELKAKALDIEFHWITEKGDPAKLTAGISLNATDSYATCRPLDIVLIGAYFPTYTLTDADLAFIRKAYDECTAFLTICGGMIAAQLAGVLASHTATAPRFMLPMLREQDPRTTWVEKRAHHDGKIWTSGTLLNGLDMMREFGMHYWPELTAVAVPLGGWPERSVEYEGPQEQLGGDVKWAEKKWAEMTSAEMK</sequence>
<comment type="caution">
    <text evidence="2">The sequence shown here is derived from an EMBL/GenBank/DDBJ whole genome shotgun (WGS) entry which is preliminary data.</text>
</comment>
<dbReference type="InterPro" id="IPR002818">
    <property type="entry name" value="DJ-1/PfpI"/>
</dbReference>
<dbReference type="InterPro" id="IPR052158">
    <property type="entry name" value="INH-QAR"/>
</dbReference>
<dbReference type="Gene3D" id="3.40.50.880">
    <property type="match status" value="1"/>
</dbReference>
<accession>A0A9P4P4V8</accession>
<gene>
    <name evidence="2" type="ORF">P171DRAFT_436892</name>
</gene>
<dbReference type="InterPro" id="IPR029062">
    <property type="entry name" value="Class_I_gatase-like"/>
</dbReference>
<dbReference type="PANTHER" id="PTHR43130:SF7">
    <property type="entry name" value="DJ-1_PFPI DOMAIN-CONTAINING PROTEIN"/>
    <property type="match status" value="1"/>
</dbReference>
<dbReference type="OrthoDB" id="543156at2759"/>
<dbReference type="Pfam" id="PF01965">
    <property type="entry name" value="DJ-1_PfpI"/>
    <property type="match status" value="1"/>
</dbReference>
<evidence type="ECO:0000259" key="1">
    <source>
        <dbReference type="Pfam" id="PF01965"/>
    </source>
</evidence>
<evidence type="ECO:0000313" key="2">
    <source>
        <dbReference type="EMBL" id="KAF2438400.1"/>
    </source>
</evidence>
<dbReference type="PANTHER" id="PTHR43130">
    <property type="entry name" value="ARAC-FAMILY TRANSCRIPTIONAL REGULATOR"/>
    <property type="match status" value="1"/>
</dbReference>
<proteinExistence type="predicted"/>
<reference evidence="2" key="1">
    <citation type="journal article" date="2020" name="Stud. Mycol.">
        <title>101 Dothideomycetes genomes: a test case for predicting lifestyles and emergence of pathogens.</title>
        <authorList>
            <person name="Haridas S."/>
            <person name="Albert R."/>
            <person name="Binder M."/>
            <person name="Bloem J."/>
            <person name="Labutti K."/>
            <person name="Salamov A."/>
            <person name="Andreopoulos B."/>
            <person name="Baker S."/>
            <person name="Barry K."/>
            <person name="Bills G."/>
            <person name="Bluhm B."/>
            <person name="Cannon C."/>
            <person name="Castanera R."/>
            <person name="Culley D."/>
            <person name="Daum C."/>
            <person name="Ezra D."/>
            <person name="Gonzalez J."/>
            <person name="Henrissat B."/>
            <person name="Kuo A."/>
            <person name="Liang C."/>
            <person name="Lipzen A."/>
            <person name="Lutzoni F."/>
            <person name="Magnuson J."/>
            <person name="Mondo S."/>
            <person name="Nolan M."/>
            <person name="Ohm R."/>
            <person name="Pangilinan J."/>
            <person name="Park H.-J."/>
            <person name="Ramirez L."/>
            <person name="Alfaro M."/>
            <person name="Sun H."/>
            <person name="Tritt A."/>
            <person name="Yoshinaga Y."/>
            <person name="Zwiers L.-H."/>
            <person name="Turgeon B."/>
            <person name="Goodwin S."/>
            <person name="Spatafora J."/>
            <person name="Crous P."/>
            <person name="Grigoriev I."/>
        </authorList>
    </citation>
    <scope>NUCLEOTIDE SEQUENCE</scope>
    <source>
        <strain evidence="2">CBS 690.94</strain>
    </source>
</reference>
<protein>
    <submittedName>
        <fullName evidence="2">Class I glutamine amidotransferase-like protein</fullName>
    </submittedName>
</protein>
<name>A0A9P4P4V8_9PLEO</name>
<evidence type="ECO:0000313" key="3">
    <source>
        <dbReference type="Proteomes" id="UP000799764"/>
    </source>
</evidence>
<keyword evidence="3" id="KW-1185">Reference proteome</keyword>
<dbReference type="SUPFAM" id="SSF52317">
    <property type="entry name" value="Class I glutamine amidotransferase-like"/>
    <property type="match status" value="1"/>
</dbReference>